<dbReference type="eggNOG" id="COG0728">
    <property type="taxonomic scope" value="Bacteria"/>
</dbReference>
<feature type="transmembrane region" description="Helical" evidence="8">
    <location>
        <begin position="406"/>
        <end position="428"/>
    </location>
</feature>
<evidence type="ECO:0000256" key="7">
    <source>
        <dbReference type="ARBA" id="ARBA00023136"/>
    </source>
</evidence>
<evidence type="ECO:0000256" key="5">
    <source>
        <dbReference type="ARBA" id="ARBA00022984"/>
    </source>
</evidence>
<organism evidence="9 10">
    <name type="scientific">Geobacillus thermodenitrificans (strain NG80-2)</name>
    <dbReference type="NCBI Taxonomy" id="420246"/>
    <lineage>
        <taxon>Bacteria</taxon>
        <taxon>Bacillati</taxon>
        <taxon>Bacillota</taxon>
        <taxon>Bacilli</taxon>
        <taxon>Bacillales</taxon>
        <taxon>Anoxybacillaceae</taxon>
        <taxon>Geobacillus</taxon>
    </lineage>
</organism>
<dbReference type="PANTHER" id="PTHR47019:SF1">
    <property type="entry name" value="LIPID II FLIPPASE MURJ"/>
    <property type="match status" value="1"/>
</dbReference>
<feature type="transmembrane region" description="Helical" evidence="8">
    <location>
        <begin position="473"/>
        <end position="495"/>
    </location>
</feature>
<dbReference type="EMBL" id="CP000557">
    <property type="protein sequence ID" value="ABO68443.1"/>
    <property type="molecule type" value="Genomic_DNA"/>
</dbReference>
<dbReference type="GO" id="GO:0034204">
    <property type="term" value="P:lipid translocation"/>
    <property type="evidence" value="ECO:0007669"/>
    <property type="project" value="TreeGrafter"/>
</dbReference>
<protein>
    <submittedName>
        <fullName evidence="9">Virulence factor MviN</fullName>
    </submittedName>
</protein>
<evidence type="ECO:0000256" key="4">
    <source>
        <dbReference type="ARBA" id="ARBA00022960"/>
    </source>
</evidence>
<feature type="transmembrane region" description="Helical" evidence="8">
    <location>
        <begin position="312"/>
        <end position="335"/>
    </location>
</feature>
<evidence type="ECO:0000256" key="6">
    <source>
        <dbReference type="ARBA" id="ARBA00022989"/>
    </source>
</evidence>
<evidence type="ECO:0000256" key="1">
    <source>
        <dbReference type="ARBA" id="ARBA00004651"/>
    </source>
</evidence>
<dbReference type="PANTHER" id="PTHR47019">
    <property type="entry name" value="LIPID II FLIPPASE MURJ"/>
    <property type="match status" value="1"/>
</dbReference>
<gene>
    <name evidence="9" type="primary">mviN</name>
    <name evidence="9" type="ordered locus">GTNG_3098</name>
</gene>
<dbReference type="PRINTS" id="PR01806">
    <property type="entry name" value="VIRFACTRMVIN"/>
</dbReference>
<feature type="transmembrane region" description="Helical" evidence="8">
    <location>
        <begin position="270"/>
        <end position="292"/>
    </location>
</feature>
<feature type="transmembrane region" description="Helical" evidence="8">
    <location>
        <begin position="440"/>
        <end position="461"/>
    </location>
</feature>
<comment type="subcellular location">
    <subcellularLocation>
        <location evidence="1">Cell membrane</location>
        <topology evidence="1">Multi-pass membrane protein</topology>
    </subcellularLocation>
</comment>
<feature type="transmembrane region" description="Helical" evidence="8">
    <location>
        <begin position="230"/>
        <end position="250"/>
    </location>
</feature>
<proteinExistence type="predicted"/>
<evidence type="ECO:0000256" key="2">
    <source>
        <dbReference type="ARBA" id="ARBA00022475"/>
    </source>
</evidence>
<feature type="transmembrane region" description="Helical" evidence="8">
    <location>
        <begin position="187"/>
        <end position="210"/>
    </location>
</feature>
<dbReference type="KEGG" id="gtn:GTNG_3098"/>
<evidence type="ECO:0000256" key="3">
    <source>
        <dbReference type="ARBA" id="ARBA00022692"/>
    </source>
</evidence>
<keyword evidence="7 8" id="KW-0472">Membrane</keyword>
<dbReference type="GO" id="GO:0009252">
    <property type="term" value="P:peptidoglycan biosynthetic process"/>
    <property type="evidence" value="ECO:0007669"/>
    <property type="project" value="UniProtKB-KW"/>
</dbReference>
<keyword evidence="4" id="KW-0133">Cell shape</keyword>
<name>A4ISY9_GEOTN</name>
<feature type="transmembrane region" description="Helical" evidence="8">
    <location>
        <begin position="92"/>
        <end position="111"/>
    </location>
</feature>
<keyword evidence="2" id="KW-1003">Cell membrane</keyword>
<evidence type="ECO:0000313" key="10">
    <source>
        <dbReference type="Proteomes" id="UP000001578"/>
    </source>
</evidence>
<reference evidence="9 10" key="1">
    <citation type="journal article" date="2007" name="Proc. Natl. Acad. Sci. U.S.A.">
        <title>Genome and proteome of long-chain alkane degrading Geobacillus thermodenitrificans NG80-2 isolated from a deep-subsurface oil reservoir.</title>
        <authorList>
            <person name="Feng L."/>
            <person name="Wang W."/>
            <person name="Cheng J."/>
            <person name="Ren Y."/>
            <person name="Zhao G."/>
            <person name="Gao C."/>
            <person name="Tang Y."/>
            <person name="Liu X."/>
            <person name="Han W."/>
            <person name="Peng X."/>
            <person name="Liu R."/>
            <person name="Wang L."/>
        </authorList>
    </citation>
    <scope>NUCLEOTIDE SEQUENCE [LARGE SCALE GENOMIC DNA]</scope>
    <source>
        <strain evidence="9 10">NG80-2</strain>
    </source>
</reference>
<dbReference type="Proteomes" id="UP000001578">
    <property type="component" value="Chromosome"/>
</dbReference>
<dbReference type="CDD" id="cd13123">
    <property type="entry name" value="MATE_MurJ_like"/>
    <property type="match status" value="1"/>
</dbReference>
<sequence>MKEVTRMPSLKRTAIWITLLALVVKVAGFLRESIIAKEFGANEYTDGYLLAFSFITLVLAVISVGFNNVFLPLYVQAKQNNPKAAERNANGIMNATVAIFLLVAVLGYLLAPSFVPAIFGRMAAVTESVAIHITQIFFLFMGAIALNGILDSYLQGRRIFVPSQISKLLATLMGAVFALLFSDVWGIYSLAYGFVFGIMLGIVLMFVYLYRSGYRWTPTLSIDPDFRQTFLRLLVPSLLNAFVGQMNMFIDKIFASGTIEGAVTYLNNASLLVSIPHTIYGTTVAAILFTLLSEQVDKPRQFQQTFFTGMELSLITLMPVAAGLWVIGDAAIAIVYERGQFTETDTYRTYVALLFYLPLIVTQGLQYIVAKSMYAKGKTAVVLRISVTTIVLNIILNYALVQSFGYAGIALSSSLVSLYYVTACSIAVYKEFERGEAKKLISLLVRVGSATAIMAGLLYGLKEVASIHQWPALLALAVLVPLGVAIYIAGVYALYREGFYRLLRTLRSKRKPKPSA</sequence>
<dbReference type="Pfam" id="PF03023">
    <property type="entry name" value="MurJ"/>
    <property type="match status" value="1"/>
</dbReference>
<dbReference type="InterPro" id="IPR004268">
    <property type="entry name" value="MurJ"/>
</dbReference>
<feature type="transmembrane region" description="Helical" evidence="8">
    <location>
        <begin position="381"/>
        <end position="400"/>
    </location>
</feature>
<dbReference type="HOGENOM" id="CLU_006797_4_1_9"/>
<keyword evidence="5" id="KW-0573">Peptidoglycan synthesis</keyword>
<dbReference type="InterPro" id="IPR051050">
    <property type="entry name" value="Lipid_II_flippase_MurJ/MviN"/>
</dbReference>
<keyword evidence="6 8" id="KW-1133">Transmembrane helix</keyword>
<evidence type="ECO:0000313" key="9">
    <source>
        <dbReference type="EMBL" id="ABO68443.1"/>
    </source>
</evidence>
<feature type="transmembrane region" description="Helical" evidence="8">
    <location>
        <begin position="47"/>
        <end position="71"/>
    </location>
</feature>
<accession>A4ISY9</accession>
<dbReference type="GO" id="GO:0008360">
    <property type="term" value="P:regulation of cell shape"/>
    <property type="evidence" value="ECO:0007669"/>
    <property type="project" value="UniProtKB-KW"/>
</dbReference>
<dbReference type="GO" id="GO:0015648">
    <property type="term" value="F:lipid-linked peptidoglycan transporter activity"/>
    <property type="evidence" value="ECO:0007669"/>
    <property type="project" value="TreeGrafter"/>
</dbReference>
<feature type="transmembrane region" description="Helical" evidence="8">
    <location>
        <begin position="131"/>
        <end position="153"/>
    </location>
</feature>
<dbReference type="GO" id="GO:0005886">
    <property type="term" value="C:plasma membrane"/>
    <property type="evidence" value="ECO:0007669"/>
    <property type="project" value="UniProtKB-SubCell"/>
</dbReference>
<feature type="transmembrane region" description="Helical" evidence="8">
    <location>
        <begin position="347"/>
        <end position="369"/>
    </location>
</feature>
<feature type="transmembrane region" description="Helical" evidence="8">
    <location>
        <begin position="165"/>
        <end position="181"/>
    </location>
</feature>
<dbReference type="AlphaFoldDB" id="A4ISY9"/>
<evidence type="ECO:0000256" key="8">
    <source>
        <dbReference type="SAM" id="Phobius"/>
    </source>
</evidence>
<keyword evidence="3 8" id="KW-0812">Transmembrane</keyword>